<dbReference type="InterPro" id="IPR013538">
    <property type="entry name" value="ASHA1/2-like_C"/>
</dbReference>
<proteinExistence type="inferred from homology"/>
<dbReference type="Pfam" id="PF08327">
    <property type="entry name" value="AHSA1"/>
    <property type="match status" value="1"/>
</dbReference>
<dbReference type="CDD" id="cd07814">
    <property type="entry name" value="SRPBCC_CalC_Aha1-like"/>
    <property type="match status" value="1"/>
</dbReference>
<comment type="similarity">
    <text evidence="1">Belongs to the AHA1 family.</text>
</comment>
<dbReference type="Proteomes" id="UP000535020">
    <property type="component" value="Unassembled WGS sequence"/>
</dbReference>
<keyword evidence="4" id="KW-1185">Reference proteome</keyword>
<feature type="domain" description="Activator of Hsp90 ATPase homologue 1/2-like C-terminal" evidence="2">
    <location>
        <begin position="26"/>
        <end position="163"/>
    </location>
</feature>
<gene>
    <name evidence="3" type="ORF">HZF10_11090</name>
</gene>
<dbReference type="RefSeq" id="WP_176006274.1">
    <property type="nucleotide sequence ID" value="NZ_JABWMI010000011.1"/>
</dbReference>
<organism evidence="3 4">
    <name type="scientific">Flavobacterium agri</name>
    <dbReference type="NCBI Taxonomy" id="2743471"/>
    <lineage>
        <taxon>Bacteria</taxon>
        <taxon>Pseudomonadati</taxon>
        <taxon>Bacteroidota</taxon>
        <taxon>Flavobacteriia</taxon>
        <taxon>Flavobacteriales</taxon>
        <taxon>Flavobacteriaceae</taxon>
        <taxon>Flavobacterium</taxon>
    </lineage>
</organism>
<evidence type="ECO:0000259" key="2">
    <source>
        <dbReference type="Pfam" id="PF08327"/>
    </source>
</evidence>
<dbReference type="EMBL" id="JACBJI010000004">
    <property type="protein sequence ID" value="NYA71469.1"/>
    <property type="molecule type" value="Genomic_DNA"/>
</dbReference>
<reference evidence="3 4" key="1">
    <citation type="submission" date="2020-07" db="EMBL/GenBank/DDBJ databases">
        <authorList>
            <person name="Sun Q."/>
        </authorList>
    </citation>
    <scope>NUCLEOTIDE SEQUENCE [LARGE SCALE GENOMIC DNA]</scope>
    <source>
        <strain evidence="3 4">MAH-1</strain>
    </source>
</reference>
<accession>A0A7Y8Y2N1</accession>
<evidence type="ECO:0000313" key="3">
    <source>
        <dbReference type="EMBL" id="NYA71469.1"/>
    </source>
</evidence>
<dbReference type="SUPFAM" id="SSF55961">
    <property type="entry name" value="Bet v1-like"/>
    <property type="match status" value="1"/>
</dbReference>
<sequence length="167" mass="19283">MKTVPFMSFDVDKDNKKITVNREFAANKDLVWNAWTKSEILDRWWAPKPYKAVTKSMDFSVGGLWHYYMLSPEGDKHWCRADYKSIETGASYSYIDAFCDENAKLNQDFPSTNWNISFESKGDTTMVNILLTYDSVNDLEKILEMGFKEGFTMCMTNLDEVLGESGK</sequence>
<dbReference type="Gene3D" id="3.30.530.20">
    <property type="match status" value="1"/>
</dbReference>
<dbReference type="AlphaFoldDB" id="A0A7Y8Y2N1"/>
<name>A0A7Y8Y2N1_9FLAO</name>
<evidence type="ECO:0000256" key="1">
    <source>
        <dbReference type="ARBA" id="ARBA00006817"/>
    </source>
</evidence>
<evidence type="ECO:0000313" key="4">
    <source>
        <dbReference type="Proteomes" id="UP000535020"/>
    </source>
</evidence>
<dbReference type="InterPro" id="IPR023393">
    <property type="entry name" value="START-like_dom_sf"/>
</dbReference>
<comment type="caution">
    <text evidence="3">The sequence shown here is derived from an EMBL/GenBank/DDBJ whole genome shotgun (WGS) entry which is preliminary data.</text>
</comment>
<protein>
    <submittedName>
        <fullName evidence="3">SRPBCC domain-containing protein</fullName>
    </submittedName>
</protein>